<evidence type="ECO:0008006" key="5">
    <source>
        <dbReference type="Google" id="ProtNLM"/>
    </source>
</evidence>
<dbReference type="EMBL" id="JAMDGY010000076">
    <property type="protein sequence ID" value="MDD0993008.1"/>
    <property type="molecule type" value="Genomic_DNA"/>
</dbReference>
<evidence type="ECO:0000313" key="3">
    <source>
        <dbReference type="EMBL" id="MDD0993008.1"/>
    </source>
</evidence>
<comment type="caution">
    <text evidence="3">The sequence shown here is derived from an EMBL/GenBank/DDBJ whole genome shotgun (WGS) entry which is preliminary data.</text>
</comment>
<name>A0ABT5NXW2_9PSED</name>
<organism evidence="3 4">
    <name type="scientific">Pseudomonas fontis</name>
    <dbReference type="NCBI Taxonomy" id="2942633"/>
    <lineage>
        <taxon>Bacteria</taxon>
        <taxon>Pseudomonadati</taxon>
        <taxon>Pseudomonadota</taxon>
        <taxon>Gammaproteobacteria</taxon>
        <taxon>Pseudomonadales</taxon>
        <taxon>Pseudomonadaceae</taxon>
        <taxon>Pseudomonas</taxon>
    </lineage>
</organism>
<gene>
    <name evidence="3" type="ORF">M5G11_20980</name>
</gene>
<evidence type="ECO:0000313" key="4">
    <source>
        <dbReference type="Proteomes" id="UP001148203"/>
    </source>
</evidence>
<feature type="region of interest" description="Disordered" evidence="1">
    <location>
        <begin position="106"/>
        <end position="135"/>
    </location>
</feature>
<proteinExistence type="predicted"/>
<dbReference type="RefSeq" id="WP_273908836.1">
    <property type="nucleotide sequence ID" value="NZ_JAMDGX010000002.1"/>
</dbReference>
<feature type="compositionally biased region" description="Low complexity" evidence="1">
    <location>
        <begin position="123"/>
        <end position="135"/>
    </location>
</feature>
<evidence type="ECO:0000256" key="2">
    <source>
        <dbReference type="SAM" id="SignalP"/>
    </source>
</evidence>
<accession>A0ABT5NXW2</accession>
<dbReference type="Proteomes" id="UP001148203">
    <property type="component" value="Unassembled WGS sequence"/>
</dbReference>
<reference evidence="3 4" key="1">
    <citation type="submission" date="2022-05" db="EMBL/GenBank/DDBJ databases">
        <title>Novel Pseudomonas spp. Isolated from a Rainbow Trout Aquaculture Facility.</title>
        <authorList>
            <person name="Testerman T."/>
            <person name="Graf J."/>
        </authorList>
    </citation>
    <scope>NUCLEOTIDE SEQUENCE [LARGE SCALE GENOMIC DNA]</scope>
    <source>
        <strain evidence="3 4">ID681</strain>
    </source>
</reference>
<feature type="chain" id="PRO_5045840556" description="Fap" evidence="2">
    <location>
        <begin position="29"/>
        <end position="151"/>
    </location>
</feature>
<keyword evidence="2" id="KW-0732">Signal</keyword>
<sequence>MGTHNNNLLRLVILGCALGSSLSLPVQAAGNGVVVLQRDVQARQADRATGRPDPYPTTVNVNPSQRVLSQTNNELSDGDFASVASGQMVNRVLIPDASGTVRGLGNVPNSLPGMSGGAGPGAAAGSNSISNSVNQSVQRGLAPLQILTGGR</sequence>
<feature type="signal peptide" evidence="2">
    <location>
        <begin position="1"/>
        <end position="28"/>
    </location>
</feature>
<keyword evidence="4" id="KW-1185">Reference proteome</keyword>
<evidence type="ECO:0000256" key="1">
    <source>
        <dbReference type="SAM" id="MobiDB-lite"/>
    </source>
</evidence>
<protein>
    <recommendedName>
        <fullName evidence="5">Fap</fullName>
    </recommendedName>
</protein>